<gene>
    <name evidence="7" type="primary">ribB</name>
    <name evidence="7" type="ORF">ACFQHK_16650</name>
</gene>
<sequence>MWSETLLPDSHEYTRLNPREGDLEEAVEAFGHGTPVLVHDDDERENEVDLVVPAYAVTPAVVAQLRNDAGGLVCVALADEVAAAFDLPFMHDAVDHPAGQSTDIAYDERSSFSLTVNHRETFTGITDNDRARTIVELSEAAAAPVETDFAGEFDTPGHVHLLRAAPNLLDDRQGHTELGIALAELADVPPAVVVCEMLDDRTGGAMSRSNALTYARANDSVFLTGSTVIDEMRA</sequence>
<dbReference type="PANTHER" id="PTHR21327:SF46">
    <property type="entry name" value="3,4-DIHYDROXY-2-BUTANONE 4-PHOSPHATE SYNTHASE"/>
    <property type="match status" value="1"/>
</dbReference>
<evidence type="ECO:0000256" key="6">
    <source>
        <dbReference type="RuleBase" id="RU003843"/>
    </source>
</evidence>
<dbReference type="Pfam" id="PF00926">
    <property type="entry name" value="DHBP_synthase"/>
    <property type="match status" value="1"/>
</dbReference>
<name>A0ABD5UGY0_9EURY</name>
<comment type="pathway">
    <text evidence="6">Cofactor biosynthesis; riboflavin biosynthesis; 2-hydroxy-3-oxobutyl phosphate from D-ribulose 5-phosphate: step 1/1.</text>
</comment>
<evidence type="ECO:0000256" key="3">
    <source>
        <dbReference type="ARBA" id="ARBA00022842"/>
    </source>
</evidence>
<dbReference type="Gene3D" id="3.90.870.10">
    <property type="entry name" value="DHBP synthase"/>
    <property type="match status" value="1"/>
</dbReference>
<dbReference type="Proteomes" id="UP001596406">
    <property type="component" value="Unassembled WGS sequence"/>
</dbReference>
<keyword evidence="5 6" id="KW-0456">Lyase</keyword>
<dbReference type="PANTHER" id="PTHR21327">
    <property type="entry name" value="GTP CYCLOHYDROLASE II-RELATED"/>
    <property type="match status" value="1"/>
</dbReference>
<dbReference type="AlphaFoldDB" id="A0ABD5UGY0"/>
<keyword evidence="3 6" id="KW-0460">Magnesium</keyword>
<dbReference type="EMBL" id="JBHSXM010000003">
    <property type="protein sequence ID" value="MFC6838113.1"/>
    <property type="molecule type" value="Genomic_DNA"/>
</dbReference>
<dbReference type="SUPFAM" id="SSF55821">
    <property type="entry name" value="YrdC/RibB"/>
    <property type="match status" value="1"/>
</dbReference>
<comment type="catalytic activity">
    <reaction evidence="6">
        <text>D-ribulose 5-phosphate = (2S)-2-hydroxy-3-oxobutyl phosphate + formate + H(+)</text>
        <dbReference type="Rhea" id="RHEA:18457"/>
        <dbReference type="ChEBI" id="CHEBI:15378"/>
        <dbReference type="ChEBI" id="CHEBI:15740"/>
        <dbReference type="ChEBI" id="CHEBI:58121"/>
        <dbReference type="ChEBI" id="CHEBI:58830"/>
        <dbReference type="EC" id="4.1.99.12"/>
    </reaction>
</comment>
<comment type="cofactor">
    <cofactor evidence="6">
        <name>Mg(2+)</name>
        <dbReference type="ChEBI" id="CHEBI:18420"/>
    </cofactor>
    <cofactor evidence="6">
        <name>Mn(2+)</name>
        <dbReference type="ChEBI" id="CHEBI:29035"/>
    </cofactor>
    <text evidence="6">Binds 2 divalent metal cations per subunit. Magnesium or manganese.</text>
</comment>
<dbReference type="GO" id="GO:0009231">
    <property type="term" value="P:riboflavin biosynthetic process"/>
    <property type="evidence" value="ECO:0007669"/>
    <property type="project" value="UniProtKB-KW"/>
</dbReference>
<evidence type="ECO:0000313" key="7">
    <source>
        <dbReference type="EMBL" id="MFC6838113.1"/>
    </source>
</evidence>
<evidence type="ECO:0000313" key="8">
    <source>
        <dbReference type="Proteomes" id="UP001596406"/>
    </source>
</evidence>
<dbReference type="RefSeq" id="WP_304449832.1">
    <property type="nucleotide sequence ID" value="NZ_JARRAH010000003.1"/>
</dbReference>
<dbReference type="GO" id="GO:0046872">
    <property type="term" value="F:metal ion binding"/>
    <property type="evidence" value="ECO:0007669"/>
    <property type="project" value="UniProtKB-KW"/>
</dbReference>
<evidence type="ECO:0000256" key="4">
    <source>
        <dbReference type="ARBA" id="ARBA00023211"/>
    </source>
</evidence>
<comment type="caution">
    <text evidence="7">The sequence shown here is derived from an EMBL/GenBank/DDBJ whole genome shotgun (WGS) entry which is preliminary data.</text>
</comment>
<protein>
    <recommendedName>
        <fullName evidence="6">3,4-dihydroxy-2-butanone 4-phosphate synthase</fullName>
        <shortName evidence="6">DHBP synthase</shortName>
        <ecNumber evidence="6">4.1.99.12</ecNumber>
    </recommendedName>
</protein>
<keyword evidence="8" id="KW-1185">Reference proteome</keyword>
<accession>A0ABD5UGY0</accession>
<organism evidence="7 8">
    <name type="scientific">Halomarina ordinaria</name>
    <dbReference type="NCBI Taxonomy" id="3033939"/>
    <lineage>
        <taxon>Archaea</taxon>
        <taxon>Methanobacteriati</taxon>
        <taxon>Methanobacteriota</taxon>
        <taxon>Stenosarchaea group</taxon>
        <taxon>Halobacteria</taxon>
        <taxon>Halobacteriales</taxon>
        <taxon>Natronomonadaceae</taxon>
        <taxon>Halomarina</taxon>
    </lineage>
</organism>
<comment type="similarity">
    <text evidence="6">Belongs to the DHBP synthase family.</text>
</comment>
<proteinExistence type="inferred from homology"/>
<comment type="function">
    <text evidence="6">Catalyzes the conversion of D-ribulose 5-phosphate to formate and 3,4-dihydroxy-2-butanone 4-phosphate.</text>
</comment>
<evidence type="ECO:0000256" key="1">
    <source>
        <dbReference type="ARBA" id="ARBA00022619"/>
    </source>
</evidence>
<evidence type="ECO:0000256" key="5">
    <source>
        <dbReference type="ARBA" id="ARBA00023239"/>
    </source>
</evidence>
<evidence type="ECO:0000256" key="2">
    <source>
        <dbReference type="ARBA" id="ARBA00022723"/>
    </source>
</evidence>
<keyword evidence="2 6" id="KW-0479">Metal-binding</keyword>
<keyword evidence="4 6" id="KW-0464">Manganese</keyword>
<comment type="subunit">
    <text evidence="6">Homodimer.</text>
</comment>
<reference evidence="7 8" key="1">
    <citation type="journal article" date="2019" name="Int. J. Syst. Evol. Microbiol.">
        <title>The Global Catalogue of Microorganisms (GCM) 10K type strain sequencing project: providing services to taxonomists for standard genome sequencing and annotation.</title>
        <authorList>
            <consortium name="The Broad Institute Genomics Platform"/>
            <consortium name="The Broad Institute Genome Sequencing Center for Infectious Disease"/>
            <person name="Wu L."/>
            <person name="Ma J."/>
        </authorList>
    </citation>
    <scope>NUCLEOTIDE SEQUENCE [LARGE SCALE GENOMIC DNA]</scope>
    <source>
        <strain evidence="7 8">PSRA2</strain>
    </source>
</reference>
<dbReference type="EC" id="4.1.99.12" evidence="6"/>
<dbReference type="InterPro" id="IPR000422">
    <property type="entry name" value="DHBP_synthase_RibB"/>
</dbReference>
<dbReference type="NCBIfam" id="TIGR00506">
    <property type="entry name" value="ribB"/>
    <property type="match status" value="1"/>
</dbReference>
<dbReference type="InterPro" id="IPR017945">
    <property type="entry name" value="DHBP_synth_RibB-like_a/b_dom"/>
</dbReference>
<dbReference type="GO" id="GO:0008686">
    <property type="term" value="F:3,4-dihydroxy-2-butanone-4-phosphate synthase activity"/>
    <property type="evidence" value="ECO:0007669"/>
    <property type="project" value="UniProtKB-EC"/>
</dbReference>
<keyword evidence="1 6" id="KW-0686">Riboflavin biosynthesis</keyword>